<dbReference type="Proteomes" id="UP000228945">
    <property type="component" value="Chromosome"/>
</dbReference>
<dbReference type="RefSeq" id="WP_099620218.1">
    <property type="nucleotide sequence ID" value="NZ_CP024201.1"/>
</dbReference>
<dbReference type="EMBL" id="CP024201">
    <property type="protein sequence ID" value="ATQ40961.1"/>
    <property type="molecule type" value="Genomic_DNA"/>
</dbReference>
<evidence type="ECO:0000256" key="2">
    <source>
        <dbReference type="ARBA" id="ARBA00022475"/>
    </source>
</evidence>
<keyword evidence="2" id="KW-1003">Cell membrane</keyword>
<keyword evidence="6" id="KW-0449">Lipoprotein</keyword>
<evidence type="ECO:0000256" key="5">
    <source>
        <dbReference type="ARBA" id="ARBA00023139"/>
    </source>
</evidence>
<protein>
    <submittedName>
        <fullName evidence="8">Entericidin EcnA/B family protein</fullName>
    </submittedName>
</protein>
<evidence type="ECO:0000256" key="6">
    <source>
        <dbReference type="ARBA" id="ARBA00023288"/>
    </source>
</evidence>
<evidence type="ECO:0000256" key="7">
    <source>
        <dbReference type="SAM" id="SignalP"/>
    </source>
</evidence>
<keyword evidence="5" id="KW-0564">Palmitate</keyword>
<accession>A0A2D2ASJ5</accession>
<keyword evidence="4" id="KW-0472">Membrane</keyword>
<comment type="similarity">
    <text evidence="1">Belongs to the EcnA/EcnB lipoprotein family.</text>
</comment>
<reference evidence="8 9" key="1">
    <citation type="submission" date="2017-10" db="EMBL/GenBank/DDBJ databases">
        <title>Genome sequence of Caulobacter mirabilis FWC38.</title>
        <authorList>
            <person name="Fiebig A."/>
            <person name="Crosson S."/>
        </authorList>
    </citation>
    <scope>NUCLEOTIDE SEQUENCE [LARGE SCALE GENOMIC DNA]</scope>
    <source>
        <strain evidence="8 9">FWC 38</strain>
    </source>
</reference>
<dbReference type="PROSITE" id="PS51257">
    <property type="entry name" value="PROKAR_LIPOPROTEIN"/>
    <property type="match status" value="1"/>
</dbReference>
<evidence type="ECO:0000256" key="1">
    <source>
        <dbReference type="ARBA" id="ARBA00010296"/>
    </source>
</evidence>
<evidence type="ECO:0000256" key="3">
    <source>
        <dbReference type="ARBA" id="ARBA00022729"/>
    </source>
</evidence>
<evidence type="ECO:0000256" key="4">
    <source>
        <dbReference type="ARBA" id="ARBA00023136"/>
    </source>
</evidence>
<dbReference type="KEGG" id="cmb:CSW64_00335"/>
<sequence length="44" mass="4385">MRKLVILALAATSLLAAACNTIEGAGKDVKAAGTAVEKTAKDAK</sequence>
<dbReference type="GO" id="GO:0009636">
    <property type="term" value="P:response to toxic substance"/>
    <property type="evidence" value="ECO:0007669"/>
    <property type="project" value="InterPro"/>
</dbReference>
<dbReference type="AlphaFoldDB" id="A0A2D2ASJ5"/>
<keyword evidence="9" id="KW-1185">Reference proteome</keyword>
<feature type="signal peptide" evidence="7">
    <location>
        <begin position="1"/>
        <end position="18"/>
    </location>
</feature>
<keyword evidence="3 7" id="KW-0732">Signal</keyword>
<organism evidence="8 9">
    <name type="scientific">Caulobacter mirabilis</name>
    <dbReference type="NCBI Taxonomy" id="69666"/>
    <lineage>
        <taxon>Bacteria</taxon>
        <taxon>Pseudomonadati</taxon>
        <taxon>Pseudomonadota</taxon>
        <taxon>Alphaproteobacteria</taxon>
        <taxon>Caulobacterales</taxon>
        <taxon>Caulobacteraceae</taxon>
        <taxon>Caulobacter</taxon>
    </lineage>
</organism>
<dbReference type="GO" id="GO:0016020">
    <property type="term" value="C:membrane"/>
    <property type="evidence" value="ECO:0007669"/>
    <property type="project" value="InterPro"/>
</dbReference>
<feature type="chain" id="PRO_5013588369" evidence="7">
    <location>
        <begin position="19"/>
        <end position="44"/>
    </location>
</feature>
<name>A0A2D2ASJ5_9CAUL</name>
<evidence type="ECO:0000313" key="8">
    <source>
        <dbReference type="EMBL" id="ATQ40961.1"/>
    </source>
</evidence>
<gene>
    <name evidence="8" type="ORF">CSW64_00335</name>
</gene>
<dbReference type="InterPro" id="IPR012556">
    <property type="entry name" value="Entericidin"/>
</dbReference>
<dbReference type="Pfam" id="PF08085">
    <property type="entry name" value="Entericidin"/>
    <property type="match status" value="1"/>
</dbReference>
<evidence type="ECO:0000313" key="9">
    <source>
        <dbReference type="Proteomes" id="UP000228945"/>
    </source>
</evidence>
<proteinExistence type="inferred from homology"/>